<evidence type="ECO:0000259" key="2">
    <source>
        <dbReference type="Pfam" id="PF13592"/>
    </source>
</evidence>
<sequence length="355" mass="39548">MRYPDGGGLTAVERARREQVRLAAADLIEAGASDREVARRFTVTRMSANRWRRALALGGRQALASSGPGGARCKLDPGQLRVLETVLDAGPVASGWSDQCWTLVRIAEIVLRRFGVEYTLAGLDLLLHRIGWSVQVPSRKATERDEAKIAAWKDEQWPLIKRKAADLGAWLCFEDEAGQGLRPPKGRTWGRRGHTPVVRVSAAGTKRVSMAALICTKAGRRSRLIYRIHLDRGPAKGRRKGFTETDYAHLLDAAHQQLGGAIVLVWDNLNTHVSRAMHELIAARLWLTVYQLPPYAPELNPVEGVWSHLKRSLANLTKHSLEQLTALVKTRLKRMQYHSRLLQGLIAKTGLDLQL</sequence>
<reference evidence="4" key="1">
    <citation type="journal article" date="2019" name="Int. J. Syst. Evol. Microbiol.">
        <title>The Global Catalogue of Microorganisms (GCM) 10K type strain sequencing project: providing services to taxonomists for standard genome sequencing and annotation.</title>
        <authorList>
            <consortium name="The Broad Institute Genomics Platform"/>
            <consortium name="The Broad Institute Genome Sequencing Center for Infectious Disease"/>
            <person name="Wu L."/>
            <person name="Ma J."/>
        </authorList>
    </citation>
    <scope>NUCLEOTIDE SEQUENCE [LARGE SCALE GENOMIC DNA]</scope>
    <source>
        <strain evidence="4">ICMP 6774ER</strain>
    </source>
</reference>
<feature type="domain" description="Winged helix-turn helix" evidence="2">
    <location>
        <begin position="98"/>
        <end position="155"/>
    </location>
</feature>
<name>A0ABW4T1V5_9ACTN</name>
<dbReference type="Proteomes" id="UP001597368">
    <property type="component" value="Unassembled WGS sequence"/>
</dbReference>
<gene>
    <name evidence="3" type="ORF">ACFSKW_28525</name>
</gene>
<dbReference type="Gene3D" id="3.30.420.10">
    <property type="entry name" value="Ribonuclease H-like superfamily/Ribonuclease H"/>
    <property type="match status" value="1"/>
</dbReference>
<dbReference type="InterPro" id="IPR036397">
    <property type="entry name" value="RNaseH_sf"/>
</dbReference>
<comment type="caution">
    <text evidence="3">The sequence shown here is derived from an EMBL/GenBank/DDBJ whole genome shotgun (WGS) entry which is preliminary data.</text>
</comment>
<proteinExistence type="predicted"/>
<evidence type="ECO:0000313" key="3">
    <source>
        <dbReference type="EMBL" id="MFD1935428.1"/>
    </source>
</evidence>
<evidence type="ECO:0000259" key="1">
    <source>
        <dbReference type="Pfam" id="PF13358"/>
    </source>
</evidence>
<protein>
    <submittedName>
        <fullName evidence="3">IS630 family transposase</fullName>
    </submittedName>
</protein>
<keyword evidence="4" id="KW-1185">Reference proteome</keyword>
<dbReference type="Pfam" id="PF13358">
    <property type="entry name" value="DDE_3"/>
    <property type="match status" value="1"/>
</dbReference>
<dbReference type="NCBIfam" id="NF033545">
    <property type="entry name" value="transpos_IS630"/>
    <property type="match status" value="1"/>
</dbReference>
<dbReference type="InterPro" id="IPR009057">
    <property type="entry name" value="Homeodomain-like_sf"/>
</dbReference>
<dbReference type="EMBL" id="JBHUFV010000043">
    <property type="protein sequence ID" value="MFD1935428.1"/>
    <property type="molecule type" value="Genomic_DNA"/>
</dbReference>
<accession>A0ABW4T1V5</accession>
<evidence type="ECO:0000313" key="4">
    <source>
        <dbReference type="Proteomes" id="UP001597368"/>
    </source>
</evidence>
<dbReference type="SUPFAM" id="SSF46689">
    <property type="entry name" value="Homeodomain-like"/>
    <property type="match status" value="1"/>
</dbReference>
<dbReference type="InterPro" id="IPR025959">
    <property type="entry name" value="Winged_HTH_dom"/>
</dbReference>
<dbReference type="RefSeq" id="WP_379575546.1">
    <property type="nucleotide sequence ID" value="NZ_JBHUFV010000043.1"/>
</dbReference>
<dbReference type="Pfam" id="PF13592">
    <property type="entry name" value="HTH_33"/>
    <property type="match status" value="1"/>
</dbReference>
<organism evidence="3 4">
    <name type="scientific">Nonomuraea mangrovi</name>
    <dbReference type="NCBI Taxonomy" id="2316207"/>
    <lineage>
        <taxon>Bacteria</taxon>
        <taxon>Bacillati</taxon>
        <taxon>Actinomycetota</taxon>
        <taxon>Actinomycetes</taxon>
        <taxon>Streptosporangiales</taxon>
        <taxon>Streptosporangiaceae</taxon>
        <taxon>Nonomuraea</taxon>
    </lineage>
</organism>
<feature type="domain" description="Tc1-like transposase DDE" evidence="1">
    <location>
        <begin position="171"/>
        <end position="320"/>
    </location>
</feature>
<dbReference type="InterPro" id="IPR038717">
    <property type="entry name" value="Tc1-like_DDE_dom"/>
</dbReference>
<dbReference type="InterPro" id="IPR047655">
    <property type="entry name" value="Transpos_IS630-like"/>
</dbReference>
<dbReference type="Pfam" id="PF13384">
    <property type="entry name" value="HTH_23"/>
    <property type="match status" value="1"/>
</dbReference>